<evidence type="ECO:0000313" key="2">
    <source>
        <dbReference type="Proteomes" id="UP000779900"/>
    </source>
</evidence>
<dbReference type="InterPro" id="IPR026444">
    <property type="entry name" value="Secre_tail"/>
</dbReference>
<name>A0A938BTM2_UNCW3</name>
<dbReference type="AlphaFoldDB" id="A0A938BTM2"/>
<reference evidence="1" key="1">
    <citation type="submission" date="2019-03" db="EMBL/GenBank/DDBJ databases">
        <title>Lake Tanganyika Metagenome-Assembled Genomes (MAGs).</title>
        <authorList>
            <person name="Tran P."/>
        </authorList>
    </citation>
    <scope>NUCLEOTIDE SEQUENCE</scope>
    <source>
        <strain evidence="1">K_DeepCast_150m_m2_040</strain>
    </source>
</reference>
<organism evidence="1 2">
    <name type="scientific">candidate division WOR-3 bacterium</name>
    <dbReference type="NCBI Taxonomy" id="2052148"/>
    <lineage>
        <taxon>Bacteria</taxon>
        <taxon>Bacteria division WOR-3</taxon>
    </lineage>
</organism>
<dbReference type="NCBIfam" id="TIGR04183">
    <property type="entry name" value="Por_Secre_tail"/>
    <property type="match status" value="1"/>
</dbReference>
<evidence type="ECO:0000313" key="1">
    <source>
        <dbReference type="EMBL" id="MBM3332024.1"/>
    </source>
</evidence>
<accession>A0A938BTM2</accession>
<gene>
    <name evidence="1" type="ORF">FJY68_09280</name>
</gene>
<comment type="caution">
    <text evidence="1">The sequence shown here is derived from an EMBL/GenBank/DDBJ whole genome shotgun (WGS) entry which is preliminary data.</text>
</comment>
<protein>
    <submittedName>
        <fullName evidence="1">T9SS type A sorting domain-containing protein</fullName>
    </submittedName>
</protein>
<dbReference type="Proteomes" id="UP000779900">
    <property type="component" value="Unassembled WGS sequence"/>
</dbReference>
<dbReference type="EMBL" id="VGIR01000055">
    <property type="protein sequence ID" value="MBM3332024.1"/>
    <property type="molecule type" value="Genomic_DNA"/>
</dbReference>
<proteinExistence type="predicted"/>
<sequence length="395" mass="42562">MRYTIVLPQGRTGQRAPELRRPADGIGATALPRTRRSRIACRRKGTEKGPRLEANMPSRTVVVVLTLALCAAVVPGTPSPIVGRPVEGLPSTLDVVTEIVRPDTYEAPGLIPVQVRLTNTGDTTARVPYIIVKIVPSGYRDSSGYVTVGVGENKVVTLNPWVSAVSSHETCTAWITYPADSNHSNDTDVVFIRTASGLDVAAEIVSPTDSEEPGLVPVQIRLINMFVVPAAVPRLDVKMVPSGYSDSTMNIFVAVGESTVVTLDPWVYSGGNETCKAYITYPADTYRPNDTDIVFVSVAGISGWVQIEHHVGMSLTLSPSPLAGSVLHVDYGLRRAGPARITLLDVSGRPVVTRRFLADRTGDLPLDLRLLRGGVYLVRLDDGQSAVTQKFVVQR</sequence>